<evidence type="ECO:0000313" key="1">
    <source>
        <dbReference type="EMBL" id="MBW0577980.1"/>
    </source>
</evidence>
<proteinExistence type="predicted"/>
<protein>
    <submittedName>
        <fullName evidence="1">Uncharacterized protein</fullName>
    </submittedName>
</protein>
<reference evidence="1" key="1">
    <citation type="submission" date="2021-03" db="EMBL/GenBank/DDBJ databases">
        <title>Draft genome sequence of rust myrtle Austropuccinia psidii MF-1, a brazilian biotype.</title>
        <authorList>
            <person name="Quecine M.C."/>
            <person name="Pachon D.M.R."/>
            <person name="Bonatelli M.L."/>
            <person name="Correr F.H."/>
            <person name="Franceschini L.M."/>
            <person name="Leite T.F."/>
            <person name="Margarido G.R.A."/>
            <person name="Almeida C.A."/>
            <person name="Ferrarezi J.A."/>
            <person name="Labate C.A."/>
        </authorList>
    </citation>
    <scope>NUCLEOTIDE SEQUENCE</scope>
    <source>
        <strain evidence="1">MF-1</strain>
    </source>
</reference>
<dbReference type="AlphaFoldDB" id="A0A9Q3KAU6"/>
<evidence type="ECO:0000313" key="2">
    <source>
        <dbReference type="Proteomes" id="UP000765509"/>
    </source>
</evidence>
<dbReference type="EMBL" id="AVOT02101827">
    <property type="protein sequence ID" value="MBW0577980.1"/>
    <property type="molecule type" value="Genomic_DNA"/>
</dbReference>
<organism evidence="1 2">
    <name type="scientific">Austropuccinia psidii MF-1</name>
    <dbReference type="NCBI Taxonomy" id="1389203"/>
    <lineage>
        <taxon>Eukaryota</taxon>
        <taxon>Fungi</taxon>
        <taxon>Dikarya</taxon>
        <taxon>Basidiomycota</taxon>
        <taxon>Pucciniomycotina</taxon>
        <taxon>Pucciniomycetes</taxon>
        <taxon>Pucciniales</taxon>
        <taxon>Sphaerophragmiaceae</taxon>
        <taxon>Austropuccinia</taxon>
    </lineage>
</organism>
<dbReference type="Proteomes" id="UP000765509">
    <property type="component" value="Unassembled WGS sequence"/>
</dbReference>
<accession>A0A9Q3KAU6</accession>
<sequence>MKPMSKEDQASPASNVKFLISVFKFLSSSVLLNHSLKIFPIASTGFTLYWCSGAHHSKVGGTVTTMAIHLLGSPYGISSHSSLMANWPYPSPVANMATSSSYGPFMAICVLEPSWPFTSIQNP</sequence>
<keyword evidence="2" id="KW-1185">Reference proteome</keyword>
<gene>
    <name evidence="1" type="ORF">O181_117695</name>
</gene>
<name>A0A9Q3KAU6_9BASI</name>
<comment type="caution">
    <text evidence="1">The sequence shown here is derived from an EMBL/GenBank/DDBJ whole genome shotgun (WGS) entry which is preliminary data.</text>
</comment>